<proteinExistence type="predicted"/>
<evidence type="ECO:0000313" key="1">
    <source>
        <dbReference type="EMBL" id="GGN60799.1"/>
    </source>
</evidence>
<organism evidence="1 2">
    <name type="scientific">Oceanobacillus indicireducens</name>
    <dbReference type="NCBI Taxonomy" id="1004261"/>
    <lineage>
        <taxon>Bacteria</taxon>
        <taxon>Bacillati</taxon>
        <taxon>Bacillota</taxon>
        <taxon>Bacilli</taxon>
        <taxon>Bacillales</taxon>
        <taxon>Bacillaceae</taxon>
        <taxon>Oceanobacillus</taxon>
    </lineage>
</organism>
<reference evidence="1" key="1">
    <citation type="journal article" date="2014" name="Int. J. Syst. Evol. Microbiol.">
        <title>Complete genome sequence of Corynebacterium casei LMG S-19264T (=DSM 44701T), isolated from a smear-ripened cheese.</title>
        <authorList>
            <consortium name="US DOE Joint Genome Institute (JGI-PGF)"/>
            <person name="Walter F."/>
            <person name="Albersmeier A."/>
            <person name="Kalinowski J."/>
            <person name="Ruckert C."/>
        </authorList>
    </citation>
    <scope>NUCLEOTIDE SEQUENCE</scope>
    <source>
        <strain evidence="1">JCM 17251</strain>
    </source>
</reference>
<keyword evidence="2" id="KW-1185">Reference proteome</keyword>
<name>A0A918D2G0_9BACI</name>
<sequence length="62" mass="7022">MEIKNEVNSLTYSEYLQAYSDLTYEVIANYIYNMSPSPSVKHQMISGEIDGVKNNESNSSSH</sequence>
<dbReference type="EMBL" id="BMOS01000018">
    <property type="protein sequence ID" value="GGN60799.1"/>
    <property type="molecule type" value="Genomic_DNA"/>
</dbReference>
<comment type="caution">
    <text evidence="1">The sequence shown here is derived from an EMBL/GenBank/DDBJ whole genome shotgun (WGS) entry which is preliminary data.</text>
</comment>
<dbReference type="AlphaFoldDB" id="A0A918D2G0"/>
<dbReference type="Proteomes" id="UP000624041">
    <property type="component" value="Unassembled WGS sequence"/>
</dbReference>
<evidence type="ECO:0000313" key="2">
    <source>
        <dbReference type="Proteomes" id="UP000624041"/>
    </source>
</evidence>
<accession>A0A918D2G0</accession>
<reference evidence="1" key="2">
    <citation type="submission" date="2020-09" db="EMBL/GenBank/DDBJ databases">
        <authorList>
            <person name="Sun Q."/>
            <person name="Ohkuma M."/>
        </authorList>
    </citation>
    <scope>NUCLEOTIDE SEQUENCE</scope>
    <source>
        <strain evidence="1">JCM 17251</strain>
    </source>
</reference>
<protein>
    <submittedName>
        <fullName evidence="1">Uncharacterized protein</fullName>
    </submittedName>
</protein>
<gene>
    <name evidence="1" type="ORF">GCM10007971_25170</name>
</gene>